<dbReference type="RefSeq" id="WP_068489909.1">
    <property type="nucleotide sequence ID" value="NZ_LWQT01000038.1"/>
</dbReference>
<protein>
    <recommendedName>
        <fullName evidence="4">Helix-turn-helix domain-containing protein</fullName>
    </recommendedName>
</protein>
<dbReference type="OrthoDB" id="7211084at2"/>
<dbReference type="STRING" id="1285242.A6A04_13380"/>
<gene>
    <name evidence="2" type="ORF">A6A04_13380</name>
</gene>
<sequence>MSGFILLHRDLIGNPQFRGKDDEYAAIWLITNAAWEPTTARVAGKLISLDRGQCCFATSFLAQAWECSKATAHARLRHFEKNGFIRTEVRTGITVITVCKYADYQPSTNAPRTHVRTSPERSPNDVRTKKNEVNEVNEVNEDTAAAARADVNAVLDQSRLVGKTVLSLMGIDLTKLDAAHWLSKLDRAATWLADGFDPDLDIYPAVNAVLDRERLSKNDPSWVPASLRYFDRAIADRRVERSNKLSCRDAVPVGSHRPHPKSASAAFDRLDAELAARRAPE</sequence>
<evidence type="ECO:0000256" key="1">
    <source>
        <dbReference type="SAM" id="MobiDB-lite"/>
    </source>
</evidence>
<dbReference type="EMBL" id="LWQT01000038">
    <property type="protein sequence ID" value="OAN53879.1"/>
    <property type="molecule type" value="Genomic_DNA"/>
</dbReference>
<accession>A0A178MUR2</accession>
<proteinExistence type="predicted"/>
<feature type="region of interest" description="Disordered" evidence="1">
    <location>
        <begin position="108"/>
        <end position="128"/>
    </location>
</feature>
<evidence type="ECO:0000313" key="2">
    <source>
        <dbReference type="EMBL" id="OAN53879.1"/>
    </source>
</evidence>
<organism evidence="2 3">
    <name type="scientific">Paramagnetospirillum marisnigri</name>
    <dbReference type="NCBI Taxonomy" id="1285242"/>
    <lineage>
        <taxon>Bacteria</taxon>
        <taxon>Pseudomonadati</taxon>
        <taxon>Pseudomonadota</taxon>
        <taxon>Alphaproteobacteria</taxon>
        <taxon>Rhodospirillales</taxon>
        <taxon>Magnetospirillaceae</taxon>
        <taxon>Paramagnetospirillum</taxon>
    </lineage>
</organism>
<comment type="caution">
    <text evidence="2">The sequence shown here is derived from an EMBL/GenBank/DDBJ whole genome shotgun (WGS) entry which is preliminary data.</text>
</comment>
<name>A0A178MUR2_9PROT</name>
<keyword evidence="3" id="KW-1185">Reference proteome</keyword>
<reference evidence="2 3" key="1">
    <citation type="submission" date="2016-04" db="EMBL/GenBank/DDBJ databases">
        <title>Draft genome sequence of freshwater magnetotactic bacteria Magnetospirillum marisnigri SP-1 and Magnetospirillum moscoviense BB-1.</title>
        <authorList>
            <person name="Koziaeva V."/>
            <person name="Dziuba M.V."/>
            <person name="Ivanov T.M."/>
            <person name="Kuznetsov B."/>
            <person name="Grouzdev D.S."/>
        </authorList>
    </citation>
    <scope>NUCLEOTIDE SEQUENCE [LARGE SCALE GENOMIC DNA]</scope>
    <source>
        <strain evidence="2 3">SP-1</strain>
    </source>
</reference>
<evidence type="ECO:0008006" key="4">
    <source>
        <dbReference type="Google" id="ProtNLM"/>
    </source>
</evidence>
<dbReference type="Proteomes" id="UP000078428">
    <property type="component" value="Unassembled WGS sequence"/>
</dbReference>
<dbReference type="AlphaFoldDB" id="A0A178MUR2"/>
<feature type="compositionally biased region" description="Basic and acidic residues" evidence="1">
    <location>
        <begin position="117"/>
        <end position="128"/>
    </location>
</feature>
<evidence type="ECO:0000313" key="3">
    <source>
        <dbReference type="Proteomes" id="UP000078428"/>
    </source>
</evidence>